<dbReference type="EMBL" id="CM023484">
    <property type="protein sequence ID" value="KAH6933393.1"/>
    <property type="molecule type" value="Genomic_DNA"/>
</dbReference>
<protein>
    <submittedName>
        <fullName evidence="1">Uncharacterized protein</fullName>
    </submittedName>
</protein>
<organism evidence="1 2">
    <name type="scientific">Hyalomma asiaticum</name>
    <name type="common">Tick</name>
    <dbReference type="NCBI Taxonomy" id="266040"/>
    <lineage>
        <taxon>Eukaryota</taxon>
        <taxon>Metazoa</taxon>
        <taxon>Ecdysozoa</taxon>
        <taxon>Arthropoda</taxon>
        <taxon>Chelicerata</taxon>
        <taxon>Arachnida</taxon>
        <taxon>Acari</taxon>
        <taxon>Parasitiformes</taxon>
        <taxon>Ixodida</taxon>
        <taxon>Ixodoidea</taxon>
        <taxon>Ixodidae</taxon>
        <taxon>Hyalomminae</taxon>
        <taxon>Hyalomma</taxon>
    </lineage>
</organism>
<comment type="caution">
    <text evidence="1">The sequence shown here is derived from an EMBL/GenBank/DDBJ whole genome shotgun (WGS) entry which is preliminary data.</text>
</comment>
<reference evidence="1" key="1">
    <citation type="submission" date="2020-05" db="EMBL/GenBank/DDBJ databases">
        <title>Large-scale comparative analyses of tick genomes elucidate their genetic diversity and vector capacities.</title>
        <authorList>
            <person name="Jia N."/>
            <person name="Wang J."/>
            <person name="Shi W."/>
            <person name="Du L."/>
            <person name="Sun Y."/>
            <person name="Zhan W."/>
            <person name="Jiang J."/>
            <person name="Wang Q."/>
            <person name="Zhang B."/>
            <person name="Ji P."/>
            <person name="Sakyi L.B."/>
            <person name="Cui X."/>
            <person name="Yuan T."/>
            <person name="Jiang B."/>
            <person name="Yang W."/>
            <person name="Lam T.T.-Y."/>
            <person name="Chang Q."/>
            <person name="Ding S."/>
            <person name="Wang X."/>
            <person name="Zhu J."/>
            <person name="Ruan X."/>
            <person name="Zhao L."/>
            <person name="Wei J."/>
            <person name="Que T."/>
            <person name="Du C."/>
            <person name="Cheng J."/>
            <person name="Dai P."/>
            <person name="Han X."/>
            <person name="Huang E."/>
            <person name="Gao Y."/>
            <person name="Liu J."/>
            <person name="Shao H."/>
            <person name="Ye R."/>
            <person name="Li L."/>
            <person name="Wei W."/>
            <person name="Wang X."/>
            <person name="Wang C."/>
            <person name="Yang T."/>
            <person name="Huo Q."/>
            <person name="Li W."/>
            <person name="Guo W."/>
            <person name="Chen H."/>
            <person name="Zhou L."/>
            <person name="Ni X."/>
            <person name="Tian J."/>
            <person name="Zhou Y."/>
            <person name="Sheng Y."/>
            <person name="Liu T."/>
            <person name="Pan Y."/>
            <person name="Xia L."/>
            <person name="Li J."/>
            <person name="Zhao F."/>
            <person name="Cao W."/>
        </authorList>
    </citation>
    <scope>NUCLEOTIDE SEQUENCE</scope>
    <source>
        <strain evidence="1">Hyas-2018</strain>
    </source>
</reference>
<name>A0ACB7SI18_HYAAI</name>
<evidence type="ECO:0000313" key="1">
    <source>
        <dbReference type="EMBL" id="KAH6933393.1"/>
    </source>
</evidence>
<dbReference type="Proteomes" id="UP000821845">
    <property type="component" value="Chromosome 4"/>
</dbReference>
<evidence type="ECO:0000313" key="2">
    <source>
        <dbReference type="Proteomes" id="UP000821845"/>
    </source>
</evidence>
<proteinExistence type="predicted"/>
<gene>
    <name evidence="1" type="ORF">HPB50_014502</name>
</gene>
<sequence length="203" mass="21208">MVSPRNGKTVAPEALAKITAPIKRHPAAQSRRAVRRKLRAKLIRSGGALSKRSLSDATQCTCFSRRCGVTHAPSTLARDAARSSQRTSIRLHRVSLVTAAAPFSAARGSNFDKHICSQHQSLAMALVTLTGTAKPLNTSSVAAASCRHLDNISAPPQSAALGALDLEMPGRSSLTSGSDNSRGEVSTNSPSSNSAFFDASVCA</sequence>
<accession>A0ACB7SI18</accession>
<keyword evidence="2" id="KW-1185">Reference proteome</keyword>